<feature type="compositionally biased region" description="Basic and acidic residues" evidence="1">
    <location>
        <begin position="130"/>
        <end position="141"/>
    </location>
</feature>
<dbReference type="EMBL" id="JAYMYQ010000001">
    <property type="protein sequence ID" value="KAK7361402.1"/>
    <property type="molecule type" value="Genomic_DNA"/>
</dbReference>
<accession>A0AAN9MZW7</accession>
<feature type="region of interest" description="Disordered" evidence="1">
    <location>
        <begin position="121"/>
        <end position="141"/>
    </location>
</feature>
<reference evidence="2 3" key="1">
    <citation type="submission" date="2024-01" db="EMBL/GenBank/DDBJ databases">
        <title>The genomes of 5 underutilized Papilionoideae crops provide insights into root nodulation and disease resistanc.</title>
        <authorList>
            <person name="Jiang F."/>
        </authorList>
    </citation>
    <scope>NUCLEOTIDE SEQUENCE [LARGE SCALE GENOMIC DNA]</scope>
    <source>
        <strain evidence="2">LVBAO_FW01</strain>
        <tissue evidence="2">Leaves</tissue>
    </source>
</reference>
<organism evidence="2 3">
    <name type="scientific">Canavalia gladiata</name>
    <name type="common">Sword bean</name>
    <name type="synonym">Dolichos gladiatus</name>
    <dbReference type="NCBI Taxonomy" id="3824"/>
    <lineage>
        <taxon>Eukaryota</taxon>
        <taxon>Viridiplantae</taxon>
        <taxon>Streptophyta</taxon>
        <taxon>Embryophyta</taxon>
        <taxon>Tracheophyta</taxon>
        <taxon>Spermatophyta</taxon>
        <taxon>Magnoliopsida</taxon>
        <taxon>eudicotyledons</taxon>
        <taxon>Gunneridae</taxon>
        <taxon>Pentapetalae</taxon>
        <taxon>rosids</taxon>
        <taxon>fabids</taxon>
        <taxon>Fabales</taxon>
        <taxon>Fabaceae</taxon>
        <taxon>Papilionoideae</taxon>
        <taxon>50 kb inversion clade</taxon>
        <taxon>NPAAA clade</taxon>
        <taxon>indigoferoid/millettioid clade</taxon>
        <taxon>Phaseoleae</taxon>
        <taxon>Canavalia</taxon>
    </lineage>
</organism>
<evidence type="ECO:0000313" key="2">
    <source>
        <dbReference type="EMBL" id="KAK7361402.1"/>
    </source>
</evidence>
<sequence length="141" mass="15730">MEALTDDIKATFLKPRFPQRICSSWPPRKRFVTYQQRAVIVWATELGPGAWLFQSLGFATLSHGVNEGYPGSSIRKLARPTCYVIEALLMLNGNYGQNANNFDVAQKDSWELSTGMTEREALVSKVTGGRSDDDGKQKRAT</sequence>
<dbReference type="AlphaFoldDB" id="A0AAN9MZW7"/>
<evidence type="ECO:0000313" key="3">
    <source>
        <dbReference type="Proteomes" id="UP001367508"/>
    </source>
</evidence>
<evidence type="ECO:0000256" key="1">
    <source>
        <dbReference type="SAM" id="MobiDB-lite"/>
    </source>
</evidence>
<protein>
    <submittedName>
        <fullName evidence="2">Uncharacterized protein</fullName>
    </submittedName>
</protein>
<comment type="caution">
    <text evidence="2">The sequence shown here is derived from an EMBL/GenBank/DDBJ whole genome shotgun (WGS) entry which is preliminary data.</text>
</comment>
<proteinExistence type="predicted"/>
<dbReference type="Proteomes" id="UP001367508">
    <property type="component" value="Unassembled WGS sequence"/>
</dbReference>
<name>A0AAN9MZW7_CANGL</name>
<gene>
    <name evidence="2" type="ORF">VNO77_03459</name>
</gene>
<keyword evidence="3" id="KW-1185">Reference proteome</keyword>